<evidence type="ECO:0000259" key="4">
    <source>
        <dbReference type="PROSITE" id="PS50949"/>
    </source>
</evidence>
<name>A0A2X4RFB0_9CORY</name>
<evidence type="ECO:0000313" key="8">
    <source>
        <dbReference type="Proteomes" id="UP000594905"/>
    </source>
</evidence>
<evidence type="ECO:0000313" key="5">
    <source>
        <dbReference type="EMBL" id="QPS60540.1"/>
    </source>
</evidence>
<evidence type="ECO:0000256" key="1">
    <source>
        <dbReference type="ARBA" id="ARBA00023015"/>
    </source>
</evidence>
<evidence type="ECO:0000313" key="7">
    <source>
        <dbReference type="Proteomes" id="UP000249264"/>
    </source>
</evidence>
<dbReference type="Gene3D" id="1.20.120.530">
    <property type="entry name" value="GntR ligand-binding domain-like"/>
    <property type="match status" value="1"/>
</dbReference>
<keyword evidence="2" id="KW-0238">DNA-binding</keyword>
<protein>
    <submittedName>
        <fullName evidence="5">FadR family transcriptional regulator</fullName>
    </submittedName>
    <submittedName>
        <fullName evidence="6">Transcriptional regulator, ExuR family</fullName>
    </submittedName>
</protein>
<dbReference type="SUPFAM" id="SSF46785">
    <property type="entry name" value="Winged helix' DNA-binding domain"/>
    <property type="match status" value="1"/>
</dbReference>
<feature type="domain" description="HTH gntR-type" evidence="4">
    <location>
        <begin position="16"/>
        <end position="84"/>
    </location>
</feature>
<dbReference type="Proteomes" id="UP000594905">
    <property type="component" value="Chromosome"/>
</dbReference>
<keyword evidence="3" id="KW-0804">Transcription</keyword>
<dbReference type="AlphaFoldDB" id="A0A2X4RFB0"/>
<dbReference type="InterPro" id="IPR008920">
    <property type="entry name" value="TF_FadR/GntR_C"/>
</dbReference>
<accession>A0A2X4RFB0</accession>
<proteinExistence type="predicted"/>
<dbReference type="Gene3D" id="1.10.10.10">
    <property type="entry name" value="Winged helix-like DNA-binding domain superfamily/Winged helix DNA-binding domain"/>
    <property type="match status" value="1"/>
</dbReference>
<dbReference type="STRING" id="38301.NX84_04260"/>
<dbReference type="OrthoDB" id="7989071at2"/>
<reference evidence="6 7" key="1">
    <citation type="submission" date="2018-06" db="EMBL/GenBank/DDBJ databases">
        <authorList>
            <consortium name="Pathogen Informatics"/>
            <person name="Doyle S."/>
        </authorList>
    </citation>
    <scope>NUCLEOTIDE SEQUENCE [LARGE SCALE GENOMIC DNA]</scope>
    <source>
        <strain evidence="6 7">NCTC10288</strain>
    </source>
</reference>
<dbReference type="PRINTS" id="PR00035">
    <property type="entry name" value="HTHGNTR"/>
</dbReference>
<sequence>MHTGTWGFSEAEHRPASTTQQAVEGIKKFIRDNALKPGDTLPTESELCEELGFSRSSVREAIRILTTLDIVEVRHGTGTFVSSTSLKALVQGLIFRATLDADDNLETLRNVVEIRQAIDLAIGQEITTKPDPAKLDQLSAIVEKMSAKREQGLNFAEEDREFHQVLLSEIDNPIIRELNDAFWQVHMNVIPLRKLEEPQDFSRTVRAHQDIVDALQDNDLKKYQESVLRHYEPLLTSL</sequence>
<dbReference type="GeneID" id="70783799"/>
<gene>
    <name evidence="6" type="primary">lutR</name>
    <name evidence="5" type="ORF">I6G51_04920</name>
    <name evidence="6" type="ORF">NCTC10288_01917</name>
</gene>
<dbReference type="SMART" id="SM00895">
    <property type="entry name" value="FCD"/>
    <property type="match status" value="1"/>
</dbReference>
<dbReference type="PANTHER" id="PTHR43537:SF5">
    <property type="entry name" value="UXU OPERON TRANSCRIPTIONAL REGULATOR"/>
    <property type="match status" value="1"/>
</dbReference>
<dbReference type="PANTHER" id="PTHR43537">
    <property type="entry name" value="TRANSCRIPTIONAL REGULATOR, GNTR FAMILY"/>
    <property type="match status" value="1"/>
</dbReference>
<dbReference type="Pfam" id="PF07729">
    <property type="entry name" value="FCD"/>
    <property type="match status" value="1"/>
</dbReference>
<evidence type="ECO:0000256" key="3">
    <source>
        <dbReference type="ARBA" id="ARBA00023163"/>
    </source>
</evidence>
<dbReference type="GO" id="GO:0003677">
    <property type="term" value="F:DNA binding"/>
    <property type="evidence" value="ECO:0007669"/>
    <property type="project" value="UniProtKB-KW"/>
</dbReference>
<dbReference type="PROSITE" id="PS50949">
    <property type="entry name" value="HTH_GNTR"/>
    <property type="match status" value="1"/>
</dbReference>
<dbReference type="InterPro" id="IPR036390">
    <property type="entry name" value="WH_DNA-bd_sf"/>
</dbReference>
<dbReference type="InterPro" id="IPR036388">
    <property type="entry name" value="WH-like_DNA-bd_sf"/>
</dbReference>
<dbReference type="SUPFAM" id="SSF48008">
    <property type="entry name" value="GntR ligand-binding domain-like"/>
    <property type="match status" value="1"/>
</dbReference>
<evidence type="ECO:0000313" key="6">
    <source>
        <dbReference type="EMBL" id="SQI00599.1"/>
    </source>
</evidence>
<dbReference type="EMBL" id="LS483460">
    <property type="protein sequence ID" value="SQI00599.1"/>
    <property type="molecule type" value="Genomic_DNA"/>
</dbReference>
<reference evidence="5 8" key="2">
    <citation type="submission" date="2020-12" db="EMBL/GenBank/DDBJ databases">
        <title>FDA dAtabase for Regulatory Grade micrObial Sequences (FDA-ARGOS): Supporting development and validation of Infectious Disease Dx tests.</title>
        <authorList>
            <person name="Sproer C."/>
            <person name="Gronow S."/>
            <person name="Severitt S."/>
            <person name="Schroder I."/>
            <person name="Tallon L."/>
            <person name="Sadzewicz L."/>
            <person name="Zhao X."/>
            <person name="Boylan J."/>
            <person name="Ott S."/>
            <person name="Bowen H."/>
            <person name="Vavikolanu K."/>
            <person name="Mehta A."/>
            <person name="Aluvathingal J."/>
            <person name="Nadendla S."/>
            <person name="Lowell S."/>
            <person name="Myers T."/>
            <person name="Yan Y."/>
            <person name="Sichtig H."/>
        </authorList>
    </citation>
    <scope>NUCLEOTIDE SEQUENCE [LARGE SCALE GENOMIC DNA]</scope>
    <source>
        <strain evidence="5 8">FDAARGOS_894</strain>
    </source>
</reference>
<dbReference type="CDD" id="cd07377">
    <property type="entry name" value="WHTH_GntR"/>
    <property type="match status" value="1"/>
</dbReference>
<dbReference type="KEGG" id="cmin:NCTC10288_01917"/>
<evidence type="ECO:0000256" key="2">
    <source>
        <dbReference type="ARBA" id="ARBA00023125"/>
    </source>
</evidence>
<keyword evidence="1" id="KW-0805">Transcription regulation</keyword>
<dbReference type="InterPro" id="IPR000524">
    <property type="entry name" value="Tscrpt_reg_HTH_GntR"/>
</dbReference>
<dbReference type="Proteomes" id="UP000249264">
    <property type="component" value="Chromosome 1"/>
</dbReference>
<dbReference type="EMBL" id="CP065689">
    <property type="protein sequence ID" value="QPS60540.1"/>
    <property type="molecule type" value="Genomic_DNA"/>
</dbReference>
<organism evidence="6 7">
    <name type="scientific">Corynebacterium minutissimum</name>
    <dbReference type="NCBI Taxonomy" id="38301"/>
    <lineage>
        <taxon>Bacteria</taxon>
        <taxon>Bacillati</taxon>
        <taxon>Actinomycetota</taxon>
        <taxon>Actinomycetes</taxon>
        <taxon>Mycobacteriales</taxon>
        <taxon>Corynebacteriaceae</taxon>
        <taxon>Corynebacterium</taxon>
    </lineage>
</organism>
<keyword evidence="8" id="KW-1185">Reference proteome</keyword>
<dbReference type="InterPro" id="IPR011711">
    <property type="entry name" value="GntR_C"/>
</dbReference>
<dbReference type="GO" id="GO:0003700">
    <property type="term" value="F:DNA-binding transcription factor activity"/>
    <property type="evidence" value="ECO:0007669"/>
    <property type="project" value="InterPro"/>
</dbReference>
<dbReference type="RefSeq" id="WP_039674101.1">
    <property type="nucleotide sequence ID" value="NZ_CP065689.1"/>
</dbReference>
<dbReference type="Pfam" id="PF00392">
    <property type="entry name" value="GntR"/>
    <property type="match status" value="1"/>
</dbReference>
<dbReference type="SMART" id="SM00345">
    <property type="entry name" value="HTH_GNTR"/>
    <property type="match status" value="1"/>
</dbReference>